<evidence type="ECO:0000313" key="5">
    <source>
        <dbReference type="Proteomes" id="UP001304419"/>
    </source>
</evidence>
<dbReference type="Proteomes" id="UP001304419">
    <property type="component" value="Chromosome 1"/>
</dbReference>
<proteinExistence type="predicted"/>
<dbReference type="Pfam" id="PF14568">
    <property type="entry name" value="SUKH_6"/>
    <property type="match status" value="1"/>
</dbReference>
<evidence type="ECO:0000313" key="4">
    <source>
        <dbReference type="Proteomes" id="UP000646877"/>
    </source>
</evidence>
<dbReference type="SMART" id="SM00860">
    <property type="entry name" value="SMI1_KNR4"/>
    <property type="match status" value="1"/>
</dbReference>
<dbReference type="EMBL" id="WEIA01000054">
    <property type="protein sequence ID" value="NLR24436.1"/>
    <property type="molecule type" value="Genomic_DNA"/>
</dbReference>
<dbReference type="EMBL" id="CP137578">
    <property type="protein sequence ID" value="WOX29409.1"/>
    <property type="molecule type" value="Genomic_DNA"/>
</dbReference>
<reference evidence="3 5" key="2">
    <citation type="submission" date="2023-10" db="EMBL/GenBank/DDBJ databases">
        <title>To unveil natural product biosynthetic capacity in Pseudoalteromonas.</title>
        <authorList>
            <person name="Wang J."/>
        </authorList>
    </citation>
    <scope>NUCLEOTIDE SEQUENCE [LARGE SCALE GENOMIC DNA]</scope>
    <source>
        <strain evidence="3 5">DSM 15914</strain>
    </source>
</reference>
<evidence type="ECO:0000313" key="2">
    <source>
        <dbReference type="EMBL" id="NLR24436.1"/>
    </source>
</evidence>
<evidence type="ECO:0000259" key="1">
    <source>
        <dbReference type="SMART" id="SM00860"/>
    </source>
</evidence>
<dbReference type="SUPFAM" id="SSF160631">
    <property type="entry name" value="SMI1/KNR4-like"/>
    <property type="match status" value="1"/>
</dbReference>
<dbReference type="Gene3D" id="3.40.1580.10">
    <property type="entry name" value="SMI1/KNR4-like"/>
    <property type="match status" value="1"/>
</dbReference>
<dbReference type="Proteomes" id="UP000646877">
    <property type="component" value="Unassembled WGS sequence"/>
</dbReference>
<feature type="domain" description="Knr4/Smi1-like" evidence="1">
    <location>
        <begin position="9"/>
        <end position="149"/>
    </location>
</feature>
<dbReference type="InterPro" id="IPR018958">
    <property type="entry name" value="Knr4/Smi1-like_dom"/>
</dbReference>
<keyword evidence="5" id="KW-1185">Reference proteome</keyword>
<sequence>MNFENSYPKTSLLEIQELCHELELQFPKEYVDFLLKFNGGQPTKNQFTKQNSDGELLFDFDINVLFGIGKNDTSFDLLTMFSIYCDRIPEELLPIGNDGVGNVICIGVDGAQKGGVFIWWKDKQVDEGADPDYENVDILAPSFTDFLAGFNVS</sequence>
<protein>
    <submittedName>
        <fullName evidence="2">SMI1/KNR4 family protein</fullName>
    </submittedName>
</protein>
<dbReference type="AlphaFoldDB" id="A0A8I2HD12"/>
<gene>
    <name evidence="2" type="ORF">F9Y85_24675</name>
    <name evidence="3" type="ORF">R5H13_03805</name>
</gene>
<name>A0A8I2HD12_9GAMM</name>
<evidence type="ECO:0000313" key="3">
    <source>
        <dbReference type="EMBL" id="WOX29409.1"/>
    </source>
</evidence>
<organism evidence="2 4">
    <name type="scientific">Pseudoalteromonas maricaloris</name>
    <dbReference type="NCBI Taxonomy" id="184924"/>
    <lineage>
        <taxon>Bacteria</taxon>
        <taxon>Pseudomonadati</taxon>
        <taxon>Pseudomonadota</taxon>
        <taxon>Gammaproteobacteria</taxon>
        <taxon>Alteromonadales</taxon>
        <taxon>Pseudoalteromonadaceae</taxon>
        <taxon>Pseudoalteromonas</taxon>
    </lineage>
</organism>
<dbReference type="InterPro" id="IPR037883">
    <property type="entry name" value="Knr4/Smi1-like_sf"/>
</dbReference>
<accession>A0A8I2HD12</accession>
<reference evidence="2" key="1">
    <citation type="submission" date="2019-10" db="EMBL/GenBank/DDBJ databases">
        <authorList>
            <person name="Paulsen S."/>
        </authorList>
    </citation>
    <scope>NUCLEOTIDE SEQUENCE</scope>
    <source>
        <strain evidence="2">LMG 19692</strain>
    </source>
</reference>
<dbReference type="RefSeq" id="WP_102058210.1">
    <property type="nucleotide sequence ID" value="NZ_CBCSDF010000047.1"/>
</dbReference>